<keyword evidence="1" id="KW-0677">Repeat</keyword>
<evidence type="ECO:0000313" key="4">
    <source>
        <dbReference type="EMBL" id="KAK4487443.1"/>
    </source>
</evidence>
<dbReference type="EMBL" id="JAYDYQ010001771">
    <property type="protein sequence ID" value="KAK4487443.1"/>
    <property type="molecule type" value="Genomic_DNA"/>
</dbReference>
<sequence>MSRENISDEIIIESDIELDESDVVAPDNGPFEEMGYPSVEVSEENQEAAEVLKSDALNAICEDQLVEAKDHLTGAIMLNPKSALLFASRAICFVKLKKPNAAIRDADAALQMNPHLARGYKARGMARAMLGLWEEAAIDLNVASKLDFDEETYMMLKKVEPNANKTKDHRQKYEQLHRENELRKLELERQSIQRVAEATRVLPDGQVIEINDGMDLQAKLSAANTTSRLAIIYFKATWCGACCYMDQIYKTFAEKYPKILFLTVDIHELPNIARGWSITSIPTFFFFKEGNVVDWVTSTDKHELEMKILHNVVS</sequence>
<feature type="domain" description="Thioredoxin" evidence="3">
    <location>
        <begin position="196"/>
        <end position="314"/>
    </location>
</feature>
<dbReference type="SUPFAM" id="SSF52833">
    <property type="entry name" value="Thioredoxin-like"/>
    <property type="match status" value="1"/>
</dbReference>
<dbReference type="Gene3D" id="1.25.40.10">
    <property type="entry name" value="Tetratricopeptide repeat domain"/>
    <property type="match status" value="1"/>
</dbReference>
<keyword evidence="2" id="KW-0802">TPR repeat</keyword>
<evidence type="ECO:0000256" key="2">
    <source>
        <dbReference type="ARBA" id="ARBA00022803"/>
    </source>
</evidence>
<dbReference type="InterPro" id="IPR036249">
    <property type="entry name" value="Thioredoxin-like_sf"/>
</dbReference>
<protein>
    <recommendedName>
        <fullName evidence="3">Thioredoxin domain-containing protein</fullName>
    </recommendedName>
</protein>
<dbReference type="InterPro" id="IPR013766">
    <property type="entry name" value="Thioredoxin_domain"/>
</dbReference>
<proteinExistence type="predicted"/>
<evidence type="ECO:0000259" key="3">
    <source>
        <dbReference type="PROSITE" id="PS51352"/>
    </source>
</evidence>
<dbReference type="PANTHER" id="PTHR45883:SF7">
    <property type="entry name" value="TPR REPEAT-CONTAINING THIOREDOXIN TDX"/>
    <property type="match status" value="1"/>
</dbReference>
<organism evidence="4 5">
    <name type="scientific">Penstemon davidsonii</name>
    <dbReference type="NCBI Taxonomy" id="160366"/>
    <lineage>
        <taxon>Eukaryota</taxon>
        <taxon>Viridiplantae</taxon>
        <taxon>Streptophyta</taxon>
        <taxon>Embryophyta</taxon>
        <taxon>Tracheophyta</taxon>
        <taxon>Spermatophyta</taxon>
        <taxon>Magnoliopsida</taxon>
        <taxon>eudicotyledons</taxon>
        <taxon>Gunneridae</taxon>
        <taxon>Pentapetalae</taxon>
        <taxon>asterids</taxon>
        <taxon>lamiids</taxon>
        <taxon>Lamiales</taxon>
        <taxon>Plantaginaceae</taxon>
        <taxon>Cheloneae</taxon>
        <taxon>Penstemon</taxon>
    </lineage>
</organism>
<dbReference type="PROSITE" id="PS51352">
    <property type="entry name" value="THIOREDOXIN_2"/>
    <property type="match status" value="1"/>
</dbReference>
<gene>
    <name evidence="4" type="ORF">RD792_005925</name>
</gene>
<dbReference type="InterPro" id="IPR019734">
    <property type="entry name" value="TPR_rpt"/>
</dbReference>
<dbReference type="Pfam" id="PF00085">
    <property type="entry name" value="Thioredoxin"/>
    <property type="match status" value="1"/>
</dbReference>
<dbReference type="InterPro" id="IPR011990">
    <property type="entry name" value="TPR-like_helical_dom_sf"/>
</dbReference>
<dbReference type="SUPFAM" id="SSF48452">
    <property type="entry name" value="TPR-like"/>
    <property type="match status" value="1"/>
</dbReference>
<dbReference type="Proteomes" id="UP001291926">
    <property type="component" value="Unassembled WGS sequence"/>
</dbReference>
<comment type="caution">
    <text evidence="4">The sequence shown here is derived from an EMBL/GenBank/DDBJ whole genome shotgun (WGS) entry which is preliminary data.</text>
</comment>
<name>A0ABR0DDX7_9LAMI</name>
<evidence type="ECO:0000256" key="1">
    <source>
        <dbReference type="ARBA" id="ARBA00022737"/>
    </source>
</evidence>
<dbReference type="PANTHER" id="PTHR45883">
    <property type="entry name" value="HSC70-INTERACTING PROTEIN"/>
    <property type="match status" value="1"/>
</dbReference>
<dbReference type="CDD" id="cd02947">
    <property type="entry name" value="TRX_family"/>
    <property type="match status" value="1"/>
</dbReference>
<evidence type="ECO:0000313" key="5">
    <source>
        <dbReference type="Proteomes" id="UP001291926"/>
    </source>
</evidence>
<dbReference type="Gene3D" id="3.40.30.10">
    <property type="entry name" value="Glutaredoxin"/>
    <property type="match status" value="1"/>
</dbReference>
<reference evidence="4 5" key="1">
    <citation type="journal article" date="2023" name="bioRxiv">
        <title>Genome report: Whole genome sequence and annotation of Penstemon davidsonii.</title>
        <authorList>
            <person name="Ostevik K.L."/>
            <person name="Alabady M."/>
            <person name="Zhang M."/>
            <person name="Rausher M.D."/>
        </authorList>
    </citation>
    <scope>NUCLEOTIDE SEQUENCE [LARGE SCALE GENOMIC DNA]</scope>
    <source>
        <strain evidence="4">DNT005</strain>
        <tissue evidence="4">Whole leaf</tissue>
    </source>
</reference>
<keyword evidence="5" id="KW-1185">Reference proteome</keyword>
<dbReference type="SMART" id="SM00028">
    <property type="entry name" value="TPR"/>
    <property type="match status" value="3"/>
</dbReference>
<accession>A0ABR0DDX7</accession>